<dbReference type="OrthoDB" id="2187829at2759"/>
<dbReference type="GO" id="GO:0060090">
    <property type="term" value="F:molecular adaptor activity"/>
    <property type="evidence" value="ECO:0007669"/>
    <property type="project" value="TreeGrafter"/>
</dbReference>
<feature type="repeat" description="TPR" evidence="3">
    <location>
        <begin position="4"/>
        <end position="37"/>
    </location>
</feature>
<proteinExistence type="predicted"/>
<dbReference type="GO" id="GO:0006620">
    <property type="term" value="P:post-translational protein targeting to endoplasmic reticulum membrane"/>
    <property type="evidence" value="ECO:0007669"/>
    <property type="project" value="TreeGrafter"/>
</dbReference>
<dbReference type="HOGENOM" id="CLU_000134_46_3_1"/>
<reference evidence="4 5" key="1">
    <citation type="journal article" date="2012" name="PLoS Pathog.">
        <title>The genome of the obligate intracellular parasite Trachipleistophora hominis: new insights into microsporidian genome dynamics and reductive evolution.</title>
        <authorList>
            <person name="Heinz E."/>
            <person name="Williams T.A."/>
            <person name="Nakjang S."/>
            <person name="Noel C.J."/>
            <person name="Swan D.C."/>
            <person name="Goldberg A.V."/>
            <person name="Harris S.R."/>
            <person name="Weinmaier T."/>
            <person name="Markert S."/>
            <person name="Becher D."/>
            <person name="Bernhardt J."/>
            <person name="Dagan T."/>
            <person name="Hacker C."/>
            <person name="Lucocq J.M."/>
            <person name="Schweder T."/>
            <person name="Rattei T."/>
            <person name="Hall N."/>
            <person name="Hirt R.P."/>
            <person name="Embley T.M."/>
        </authorList>
    </citation>
    <scope>NUCLEOTIDE SEQUENCE [LARGE SCALE GENOMIC DNA]</scope>
</reference>
<dbReference type="GO" id="GO:0016020">
    <property type="term" value="C:membrane"/>
    <property type="evidence" value="ECO:0007669"/>
    <property type="project" value="TreeGrafter"/>
</dbReference>
<dbReference type="SMART" id="SM00028">
    <property type="entry name" value="TPR"/>
    <property type="match status" value="3"/>
</dbReference>
<keyword evidence="5" id="KW-1185">Reference proteome</keyword>
<dbReference type="SUPFAM" id="SSF48452">
    <property type="entry name" value="TPR-like"/>
    <property type="match status" value="1"/>
</dbReference>
<name>L7JY35_TRAHO</name>
<dbReference type="FunCoup" id="L7JY35">
    <property type="interactions" value="35"/>
</dbReference>
<dbReference type="InterPro" id="IPR019734">
    <property type="entry name" value="TPR_rpt"/>
</dbReference>
<evidence type="ECO:0000313" key="4">
    <source>
        <dbReference type="EMBL" id="ELQ76383.1"/>
    </source>
</evidence>
<dbReference type="Proteomes" id="UP000011185">
    <property type="component" value="Unassembled WGS sequence"/>
</dbReference>
<evidence type="ECO:0000256" key="1">
    <source>
        <dbReference type="ARBA" id="ARBA00022737"/>
    </source>
</evidence>
<protein>
    <submittedName>
        <fullName evidence="4">TPR repeat-containing protein</fullName>
    </submittedName>
</protein>
<evidence type="ECO:0000313" key="5">
    <source>
        <dbReference type="Proteomes" id="UP000011185"/>
    </source>
</evidence>
<evidence type="ECO:0000256" key="2">
    <source>
        <dbReference type="ARBA" id="ARBA00022803"/>
    </source>
</evidence>
<dbReference type="InParanoid" id="L7JY35"/>
<keyword evidence="2 3" id="KW-0802">TPR repeat</keyword>
<dbReference type="OMA" id="RSACYAK"/>
<dbReference type="GO" id="GO:0072380">
    <property type="term" value="C:TRC complex"/>
    <property type="evidence" value="ECO:0007669"/>
    <property type="project" value="TreeGrafter"/>
</dbReference>
<sequence length="179" mass="20583">MEMAESLRKEGTELFKKGDYEGALNKYTEAIEKDPQNKVLYSNRSACYAKLNKNEEGIVDAEKAVELDPNYAKAYSRLGSFYYYTDPVKSAHYYEKALESDSSNKEYQKMVSDLKKRTQNRNDLNMAGKNGNMDIESLFNNPELMNYAKELLKNKSPEEINKMKEMFGNMMNGKQNGAQ</sequence>
<keyword evidence="1" id="KW-0677">Repeat</keyword>
<evidence type="ECO:0000256" key="3">
    <source>
        <dbReference type="PROSITE-ProRule" id="PRU00339"/>
    </source>
</evidence>
<gene>
    <name evidence="4" type="ORF">THOM_0639</name>
</gene>
<dbReference type="PROSITE" id="PS50005">
    <property type="entry name" value="TPR"/>
    <property type="match status" value="1"/>
</dbReference>
<dbReference type="InterPro" id="IPR011990">
    <property type="entry name" value="TPR-like_helical_dom_sf"/>
</dbReference>
<dbReference type="PANTHER" id="PTHR45831">
    <property type="entry name" value="LD24721P"/>
    <property type="match status" value="1"/>
</dbReference>
<dbReference type="VEuPathDB" id="MicrosporidiaDB:THOM_0639"/>
<dbReference type="EMBL" id="JH993853">
    <property type="protein sequence ID" value="ELQ76383.1"/>
    <property type="molecule type" value="Genomic_DNA"/>
</dbReference>
<dbReference type="InterPro" id="IPR047150">
    <property type="entry name" value="SGT"/>
</dbReference>
<dbReference type="AlphaFoldDB" id="L7JY35"/>
<dbReference type="Pfam" id="PF13414">
    <property type="entry name" value="TPR_11"/>
    <property type="match status" value="1"/>
</dbReference>
<organism evidence="4 5">
    <name type="scientific">Trachipleistophora hominis</name>
    <name type="common">Microsporidian parasite</name>
    <dbReference type="NCBI Taxonomy" id="72359"/>
    <lineage>
        <taxon>Eukaryota</taxon>
        <taxon>Fungi</taxon>
        <taxon>Fungi incertae sedis</taxon>
        <taxon>Microsporidia</taxon>
        <taxon>Pleistophoridae</taxon>
        <taxon>Trachipleistophora</taxon>
    </lineage>
</organism>
<dbReference type="PANTHER" id="PTHR45831:SF2">
    <property type="entry name" value="LD24721P"/>
    <property type="match status" value="1"/>
</dbReference>
<dbReference type="STRING" id="72359.L7JY35"/>
<dbReference type="Gene3D" id="1.25.40.10">
    <property type="entry name" value="Tetratricopeptide repeat domain"/>
    <property type="match status" value="1"/>
</dbReference>
<accession>L7JY35</accession>